<keyword evidence="3" id="KW-1185">Reference proteome</keyword>
<sequence length="112" mass="12811">MEAELVALDHNHTWDLTVLPKGKKDIGSKWVYKVKLKPDATVDRYKARLVSKGYNQIEGVDYNECFSPIAKIVTVRLFIVVAVAKGWPLHQLDINNAFLHGYIDEELYMLPP</sequence>
<evidence type="ECO:0000313" key="2">
    <source>
        <dbReference type="EMBL" id="KAJ8754604.1"/>
    </source>
</evidence>
<feature type="domain" description="Reverse transcriptase Ty1/copia-type" evidence="1">
    <location>
        <begin position="11"/>
        <end position="112"/>
    </location>
</feature>
<dbReference type="SUPFAM" id="SSF56672">
    <property type="entry name" value="DNA/RNA polymerases"/>
    <property type="match status" value="1"/>
</dbReference>
<dbReference type="EMBL" id="JAIWQS010000009">
    <property type="protein sequence ID" value="KAJ8754604.1"/>
    <property type="molecule type" value="Genomic_DNA"/>
</dbReference>
<organism evidence="2 3">
    <name type="scientific">Erythroxylum novogranatense</name>
    <dbReference type="NCBI Taxonomy" id="1862640"/>
    <lineage>
        <taxon>Eukaryota</taxon>
        <taxon>Viridiplantae</taxon>
        <taxon>Streptophyta</taxon>
        <taxon>Embryophyta</taxon>
        <taxon>Tracheophyta</taxon>
        <taxon>Spermatophyta</taxon>
        <taxon>Magnoliopsida</taxon>
        <taxon>eudicotyledons</taxon>
        <taxon>Gunneridae</taxon>
        <taxon>Pentapetalae</taxon>
        <taxon>rosids</taxon>
        <taxon>fabids</taxon>
        <taxon>Malpighiales</taxon>
        <taxon>Erythroxylaceae</taxon>
        <taxon>Erythroxylum</taxon>
    </lineage>
</organism>
<dbReference type="Proteomes" id="UP001159364">
    <property type="component" value="Linkage Group LG09"/>
</dbReference>
<gene>
    <name evidence="2" type="ORF">K2173_010695</name>
</gene>
<comment type="caution">
    <text evidence="2">The sequence shown here is derived from an EMBL/GenBank/DDBJ whole genome shotgun (WGS) entry which is preliminary data.</text>
</comment>
<evidence type="ECO:0000259" key="1">
    <source>
        <dbReference type="Pfam" id="PF07727"/>
    </source>
</evidence>
<dbReference type="InterPro" id="IPR043502">
    <property type="entry name" value="DNA/RNA_pol_sf"/>
</dbReference>
<protein>
    <recommendedName>
        <fullName evidence="1">Reverse transcriptase Ty1/copia-type domain-containing protein</fullName>
    </recommendedName>
</protein>
<evidence type="ECO:0000313" key="3">
    <source>
        <dbReference type="Proteomes" id="UP001159364"/>
    </source>
</evidence>
<name>A0AAV8SRT5_9ROSI</name>
<dbReference type="Pfam" id="PF07727">
    <property type="entry name" value="RVT_2"/>
    <property type="match status" value="1"/>
</dbReference>
<proteinExistence type="predicted"/>
<dbReference type="AlphaFoldDB" id="A0AAV8SRT5"/>
<reference evidence="2 3" key="1">
    <citation type="submission" date="2021-09" db="EMBL/GenBank/DDBJ databases">
        <title>Genomic insights and catalytic innovation underlie evolution of tropane alkaloids biosynthesis.</title>
        <authorList>
            <person name="Wang Y.-J."/>
            <person name="Tian T."/>
            <person name="Huang J.-P."/>
            <person name="Huang S.-X."/>
        </authorList>
    </citation>
    <scope>NUCLEOTIDE SEQUENCE [LARGE SCALE GENOMIC DNA]</scope>
    <source>
        <strain evidence="2">KIB-2018</strain>
        <tissue evidence="2">Leaf</tissue>
    </source>
</reference>
<dbReference type="InterPro" id="IPR013103">
    <property type="entry name" value="RVT_2"/>
</dbReference>
<accession>A0AAV8SRT5</accession>